<evidence type="ECO:0000259" key="7">
    <source>
        <dbReference type="Pfam" id="PF14322"/>
    </source>
</evidence>
<keyword evidence="5" id="KW-0998">Cell outer membrane</keyword>
<evidence type="ECO:0000256" key="4">
    <source>
        <dbReference type="ARBA" id="ARBA00023136"/>
    </source>
</evidence>
<sequence>MKIFKYKIQFFALLFLTIGCNDEEFLLEEPKTFYTFENIFSSESQVDQLLITMYSRVRNFRTTNYQAKGFSTDVMDAPEFRLSTTFGDYSRINPERGEFRNTYTFYYQLIATANTAIYAANLDEITFESDEKRAYTIAQARFFRAYAHGMLAELFGGVPIVTEIATEPKYDYQRATREATYQFAIDELEAILVDLPETTVQDGRIVKGAAQHYLAEFYLGLGIASTDASAYDQAIKHASDVIDGGTYALMTERFGERMNEPGKDVYWDLFRINNINYNDGNMESIWTFQVDFDAYLTEDRQSVLNYPRYYMPVYRAILGFDGVAEDAGGRGVAFYKQTPYAGDLIWEDPISANDQRGAEHNIIRTIIYNDPNFPELFGRVVPQDVIDETNAGRGWVYPIIFKLTTDQFVGLDQGENRSNLFRDDYAIRLAETILLRAEAYHRKGDNQSAANDINSIRSRAQCDVLISAGEVDIDFILDERARELFGEECRWNTLLRMGGTVAVDRIRKYAMHEITPLTLNFDYNLWPIPQSVIDRNKDVVMEQNPGWINR</sequence>
<dbReference type="InterPro" id="IPR033985">
    <property type="entry name" value="SusD-like_N"/>
</dbReference>
<dbReference type="AlphaFoldDB" id="G0J6K2"/>
<feature type="domain" description="RagB/SusD" evidence="6">
    <location>
        <begin position="393"/>
        <end position="547"/>
    </location>
</feature>
<feature type="domain" description="SusD-like N-terminal" evidence="7">
    <location>
        <begin position="36"/>
        <end position="219"/>
    </location>
</feature>
<dbReference type="STRING" id="880070.Cycma_4832"/>
<comment type="similarity">
    <text evidence="2">Belongs to the SusD family.</text>
</comment>
<accession>G0J6K2</accession>
<evidence type="ECO:0000256" key="1">
    <source>
        <dbReference type="ARBA" id="ARBA00004442"/>
    </source>
</evidence>
<proteinExistence type="inferred from homology"/>
<dbReference type="HOGENOM" id="CLU_015553_1_4_10"/>
<dbReference type="Gene3D" id="1.25.40.390">
    <property type="match status" value="1"/>
</dbReference>
<keyword evidence="3" id="KW-0732">Signal</keyword>
<organism evidence="8 9">
    <name type="scientific">Cyclobacterium marinum (strain ATCC 25205 / DSM 745 / LMG 13164 / NCIMB 1802)</name>
    <name type="common">Flectobacillus marinus</name>
    <dbReference type="NCBI Taxonomy" id="880070"/>
    <lineage>
        <taxon>Bacteria</taxon>
        <taxon>Pseudomonadati</taxon>
        <taxon>Bacteroidota</taxon>
        <taxon>Cytophagia</taxon>
        <taxon>Cytophagales</taxon>
        <taxon>Cyclobacteriaceae</taxon>
        <taxon>Cyclobacterium</taxon>
    </lineage>
</organism>
<dbReference type="InterPro" id="IPR011990">
    <property type="entry name" value="TPR-like_helical_dom_sf"/>
</dbReference>
<dbReference type="PROSITE" id="PS51257">
    <property type="entry name" value="PROKAR_LIPOPROTEIN"/>
    <property type="match status" value="1"/>
</dbReference>
<evidence type="ECO:0000313" key="8">
    <source>
        <dbReference type="EMBL" id="AEL28517.1"/>
    </source>
</evidence>
<dbReference type="Proteomes" id="UP000001635">
    <property type="component" value="Chromosome"/>
</dbReference>
<dbReference type="OrthoDB" id="906516at2"/>
<dbReference type="KEGG" id="cmr:Cycma_4832"/>
<dbReference type="GO" id="GO:0009279">
    <property type="term" value="C:cell outer membrane"/>
    <property type="evidence" value="ECO:0007669"/>
    <property type="project" value="UniProtKB-SubCell"/>
</dbReference>
<dbReference type="InterPro" id="IPR012944">
    <property type="entry name" value="SusD_RagB_dom"/>
</dbReference>
<dbReference type="eggNOG" id="COG3637">
    <property type="taxonomic scope" value="Bacteria"/>
</dbReference>
<evidence type="ECO:0000259" key="6">
    <source>
        <dbReference type="Pfam" id="PF07980"/>
    </source>
</evidence>
<dbReference type="Pfam" id="PF14322">
    <property type="entry name" value="SusD-like_3"/>
    <property type="match status" value="1"/>
</dbReference>
<dbReference type="SUPFAM" id="SSF48452">
    <property type="entry name" value="TPR-like"/>
    <property type="match status" value="1"/>
</dbReference>
<dbReference type="RefSeq" id="WP_014022797.1">
    <property type="nucleotide sequence ID" value="NC_015914.1"/>
</dbReference>
<gene>
    <name evidence="8" type="ordered locus">Cycma_4832</name>
</gene>
<evidence type="ECO:0000256" key="2">
    <source>
        <dbReference type="ARBA" id="ARBA00006275"/>
    </source>
</evidence>
<dbReference type="Pfam" id="PF07980">
    <property type="entry name" value="SusD_RagB"/>
    <property type="match status" value="1"/>
</dbReference>
<dbReference type="EMBL" id="CP002955">
    <property type="protein sequence ID" value="AEL28517.1"/>
    <property type="molecule type" value="Genomic_DNA"/>
</dbReference>
<reference evidence="9" key="1">
    <citation type="submission" date="2011-07" db="EMBL/GenBank/DDBJ databases">
        <title>The complete genome of Cyclobacterium marinum DSM 745.</title>
        <authorList>
            <person name="Lucas S."/>
            <person name="Han J."/>
            <person name="Lapidus A."/>
            <person name="Bruce D."/>
            <person name="Goodwin L."/>
            <person name="Pitluck S."/>
            <person name="Peters L."/>
            <person name="Kyrpides N."/>
            <person name="Mavromatis K."/>
            <person name="Ivanova N."/>
            <person name="Ovchinnikova G."/>
            <person name="Chertkov O."/>
            <person name="Detter J.C."/>
            <person name="Tapia R."/>
            <person name="Han C."/>
            <person name="Land M."/>
            <person name="Hauser L."/>
            <person name="Markowitz V."/>
            <person name="Cheng J.-F."/>
            <person name="Hugenholtz P."/>
            <person name="Woyke T."/>
            <person name="Wu D."/>
            <person name="Tindall B."/>
            <person name="Schuetze A."/>
            <person name="Brambilla E."/>
            <person name="Klenk H.-P."/>
            <person name="Eisen J.A."/>
        </authorList>
    </citation>
    <scope>NUCLEOTIDE SEQUENCE [LARGE SCALE GENOMIC DNA]</scope>
    <source>
        <strain evidence="9">ATCC 25205 / DSM 745 / LMG 13164 / NCIMB 1802</strain>
    </source>
</reference>
<protein>
    <submittedName>
        <fullName evidence="8">RagB/SusD domain-containing protein</fullName>
    </submittedName>
</protein>
<evidence type="ECO:0000256" key="3">
    <source>
        <dbReference type="ARBA" id="ARBA00022729"/>
    </source>
</evidence>
<evidence type="ECO:0000256" key="5">
    <source>
        <dbReference type="ARBA" id="ARBA00023237"/>
    </source>
</evidence>
<keyword evidence="4" id="KW-0472">Membrane</keyword>
<evidence type="ECO:0000313" key="9">
    <source>
        <dbReference type="Proteomes" id="UP000001635"/>
    </source>
</evidence>
<keyword evidence="9" id="KW-1185">Reference proteome</keyword>
<name>G0J6K2_CYCMS</name>
<comment type="subcellular location">
    <subcellularLocation>
        <location evidence="1">Cell outer membrane</location>
    </subcellularLocation>
</comment>